<accession>D3UI58</accession>
<keyword evidence="11" id="KW-0479">Metal-binding</keyword>
<proteinExistence type="inferred from homology"/>
<evidence type="ECO:0000256" key="6">
    <source>
        <dbReference type="ARBA" id="ARBA00023239"/>
    </source>
</evidence>
<dbReference type="AlphaFoldDB" id="D3UI58"/>
<evidence type="ECO:0000256" key="8">
    <source>
        <dbReference type="ARBA" id="ARBA00047651"/>
    </source>
</evidence>
<evidence type="ECO:0000256" key="5">
    <source>
        <dbReference type="ARBA" id="ARBA00023133"/>
    </source>
</evidence>
<dbReference type="EC" id="4.2.1.24" evidence="3 13"/>
<feature type="binding site" evidence="10">
    <location>
        <position position="204"/>
    </location>
    <ligand>
        <name>5-aminolevulinate</name>
        <dbReference type="ChEBI" id="CHEBI:356416"/>
        <label>1</label>
    </ligand>
</feature>
<dbReference type="GO" id="GO:0008270">
    <property type="term" value="F:zinc ion binding"/>
    <property type="evidence" value="ECO:0007669"/>
    <property type="project" value="TreeGrafter"/>
</dbReference>
<dbReference type="SUPFAM" id="SSF51569">
    <property type="entry name" value="Aldolase"/>
    <property type="match status" value="1"/>
</dbReference>
<feature type="binding site" evidence="10">
    <location>
        <position position="216"/>
    </location>
    <ligand>
        <name>5-aminolevulinate</name>
        <dbReference type="ChEBI" id="CHEBI:356416"/>
        <label>1</label>
    </ligand>
</feature>
<dbReference type="NCBIfam" id="NF006762">
    <property type="entry name" value="PRK09283.1"/>
    <property type="match status" value="1"/>
</dbReference>
<evidence type="ECO:0000256" key="12">
    <source>
        <dbReference type="PIRSR" id="PIRSR001415-5"/>
    </source>
</evidence>
<dbReference type="EMBL" id="FN555004">
    <property type="protein sequence ID" value="CBG40181.1"/>
    <property type="molecule type" value="Genomic_DNA"/>
</dbReference>
<reference evidence="15 16" key="1">
    <citation type="journal article" date="2010" name="BMC Genomics">
        <title>Comparative genomics and proteomics of Helicobacter mustelae, an ulcerogenic and carcinogenic gastric pathogen.</title>
        <authorList>
            <person name="O'Toole P.W."/>
            <person name="Snelling W.J."/>
            <person name="Canchaya C."/>
            <person name="Forde B.M."/>
            <person name="Hardie K.R."/>
            <person name="Josenhans C."/>
            <person name="Graham R.L.J."/>
            <person name="McMullan G."/>
            <person name="Parkhill J."/>
            <person name="Belda E."/>
            <person name="Bentley S.D."/>
        </authorList>
    </citation>
    <scope>NUCLEOTIDE SEQUENCE [LARGE SCALE GENOMIC DNA]</scope>
    <source>
        <strain evidence="16">ATCC 43772 / LMG 18044 / NCTC 12198 / 12198</strain>
    </source>
</reference>
<dbReference type="eggNOG" id="COG0113">
    <property type="taxonomic scope" value="Bacteria"/>
</dbReference>
<feature type="active site" description="Schiff-base intermediate with substrate" evidence="9">
    <location>
        <position position="194"/>
    </location>
</feature>
<feature type="active site" description="Schiff-base intermediate with substrate" evidence="9">
    <location>
        <position position="247"/>
    </location>
</feature>
<evidence type="ECO:0000313" key="15">
    <source>
        <dbReference type="EMBL" id="CBG40181.1"/>
    </source>
</evidence>
<feature type="binding site" evidence="12">
    <location>
        <position position="232"/>
    </location>
    <ligand>
        <name>Mg(2+)</name>
        <dbReference type="ChEBI" id="CHEBI:18420"/>
    </ligand>
</feature>
<evidence type="ECO:0000256" key="11">
    <source>
        <dbReference type="PIRSR" id="PIRSR001415-3"/>
    </source>
</evidence>
<feature type="binding site" evidence="10">
    <location>
        <position position="273"/>
    </location>
    <ligand>
        <name>5-aminolevulinate</name>
        <dbReference type="ChEBI" id="CHEBI:356416"/>
        <label>2</label>
    </ligand>
</feature>
<keyword evidence="12" id="KW-0460">Magnesium</keyword>
<feature type="binding site" evidence="11">
    <location>
        <position position="127"/>
    </location>
    <ligand>
        <name>Zn(2+)</name>
        <dbReference type="ChEBI" id="CHEBI:29105"/>
        <note>catalytic</note>
    </ligand>
</feature>
<dbReference type="SMART" id="SM01004">
    <property type="entry name" value="ALAD"/>
    <property type="match status" value="1"/>
</dbReference>
<organism evidence="15 16">
    <name type="scientific">Helicobacter mustelae (strain ATCC 43772 / CCUG 25715 / CIP 103759 / LMG 18044 / NCTC 12198 / R85-136P)</name>
    <name type="common">Campylobacter mustelae</name>
    <dbReference type="NCBI Taxonomy" id="679897"/>
    <lineage>
        <taxon>Bacteria</taxon>
        <taxon>Pseudomonadati</taxon>
        <taxon>Campylobacterota</taxon>
        <taxon>Epsilonproteobacteria</taxon>
        <taxon>Campylobacterales</taxon>
        <taxon>Helicobacteraceae</taxon>
        <taxon>Helicobacter</taxon>
    </lineage>
</organism>
<evidence type="ECO:0000313" key="16">
    <source>
        <dbReference type="Proteomes" id="UP000001522"/>
    </source>
</evidence>
<dbReference type="GO" id="GO:0006782">
    <property type="term" value="P:protoporphyrinogen IX biosynthetic process"/>
    <property type="evidence" value="ECO:0007669"/>
    <property type="project" value="UniProtKB-UniPathway"/>
</dbReference>
<comment type="pathway">
    <text evidence="1">Porphyrin-containing compound metabolism; protoporphyrin-IX biosynthesis; coproporphyrinogen-III from 5-aminolevulinate: step 1/4.</text>
</comment>
<comment type="catalytic activity">
    <reaction evidence="8 13">
        <text>2 5-aminolevulinate = porphobilinogen + 2 H2O + H(+)</text>
        <dbReference type="Rhea" id="RHEA:24064"/>
        <dbReference type="ChEBI" id="CHEBI:15377"/>
        <dbReference type="ChEBI" id="CHEBI:15378"/>
        <dbReference type="ChEBI" id="CHEBI:58126"/>
        <dbReference type="ChEBI" id="CHEBI:356416"/>
        <dbReference type="EC" id="4.2.1.24"/>
    </reaction>
</comment>
<feature type="binding site" evidence="10">
    <location>
        <position position="312"/>
    </location>
    <ligand>
        <name>5-aminolevulinate</name>
        <dbReference type="ChEBI" id="CHEBI:356416"/>
        <label>2</label>
    </ligand>
</feature>
<dbReference type="GO" id="GO:0005829">
    <property type="term" value="C:cytosol"/>
    <property type="evidence" value="ECO:0007669"/>
    <property type="project" value="TreeGrafter"/>
</dbReference>
<dbReference type="FunFam" id="3.20.20.70:FF:000019">
    <property type="entry name" value="Delta-aminolevulinic acid dehydratase"/>
    <property type="match status" value="1"/>
</dbReference>
<dbReference type="PIRSF" id="PIRSF001415">
    <property type="entry name" value="Porphbilin_synth"/>
    <property type="match status" value="1"/>
</dbReference>
<keyword evidence="16" id="KW-1185">Reference proteome</keyword>
<dbReference type="InterPro" id="IPR013785">
    <property type="entry name" value="Aldolase_TIM"/>
</dbReference>
<dbReference type="Pfam" id="PF00490">
    <property type="entry name" value="ALAD"/>
    <property type="match status" value="1"/>
</dbReference>
<dbReference type="PANTHER" id="PTHR11458">
    <property type="entry name" value="DELTA-AMINOLEVULINIC ACID DEHYDRATASE"/>
    <property type="match status" value="1"/>
</dbReference>
<dbReference type="KEGG" id="hms:HMU09240"/>
<dbReference type="PROSITE" id="PS00169">
    <property type="entry name" value="D_ALA_DEHYDRATASE"/>
    <property type="match status" value="1"/>
</dbReference>
<evidence type="ECO:0000256" key="1">
    <source>
        <dbReference type="ARBA" id="ARBA00004694"/>
    </source>
</evidence>
<evidence type="ECO:0000256" key="13">
    <source>
        <dbReference type="RuleBase" id="RU000515"/>
    </source>
</evidence>
<dbReference type="InterPro" id="IPR030656">
    <property type="entry name" value="ALAD_AS"/>
</dbReference>
<evidence type="ECO:0000256" key="10">
    <source>
        <dbReference type="PIRSR" id="PIRSR001415-2"/>
    </source>
</evidence>
<dbReference type="STRING" id="679897.HMU09240"/>
<evidence type="ECO:0000256" key="9">
    <source>
        <dbReference type="PIRSR" id="PIRSR001415-1"/>
    </source>
</evidence>
<gene>
    <name evidence="15" type="primary">hemB</name>
    <name evidence="15" type="ordered locus">HMU09240</name>
</gene>
<dbReference type="InterPro" id="IPR001731">
    <property type="entry name" value="ALAD"/>
</dbReference>
<dbReference type="GO" id="GO:0004655">
    <property type="term" value="F:porphobilinogen synthase activity"/>
    <property type="evidence" value="ECO:0007669"/>
    <property type="project" value="UniProtKB-EC"/>
</dbReference>
<dbReference type="HOGENOM" id="CLU_035731_0_0_7"/>
<evidence type="ECO:0000256" key="4">
    <source>
        <dbReference type="ARBA" id="ARBA00020771"/>
    </source>
</evidence>
<dbReference type="Proteomes" id="UP000001522">
    <property type="component" value="Chromosome"/>
</dbReference>
<dbReference type="PRINTS" id="PR00144">
    <property type="entry name" value="DALDHYDRTASE"/>
</dbReference>
<keyword evidence="5" id="KW-0350">Heme biosynthesis</keyword>
<evidence type="ECO:0000256" key="2">
    <source>
        <dbReference type="ARBA" id="ARBA00008055"/>
    </source>
</evidence>
<keyword evidence="7 13" id="KW-0627">Porphyrin biosynthesis</keyword>
<feature type="binding site" evidence="11">
    <location>
        <position position="117"/>
    </location>
    <ligand>
        <name>Zn(2+)</name>
        <dbReference type="ChEBI" id="CHEBI:29105"/>
        <note>catalytic</note>
    </ligand>
</feature>
<name>D3UI58_HELM1</name>
<comment type="subunit">
    <text evidence="13">Homooctamer.</text>
</comment>
<keyword evidence="11" id="KW-0862">Zinc</keyword>
<dbReference type="PANTHER" id="PTHR11458:SF0">
    <property type="entry name" value="DELTA-AMINOLEVULINIC ACID DEHYDRATASE"/>
    <property type="match status" value="1"/>
</dbReference>
<protein>
    <recommendedName>
        <fullName evidence="4 13">Delta-aminolevulinic acid dehydratase</fullName>
        <ecNumber evidence="3 13">4.2.1.24</ecNumber>
    </recommendedName>
</protein>
<dbReference type="UniPathway" id="UPA00251">
    <property type="reaction ID" value="UER00318"/>
</dbReference>
<sequence>MFTRMRRLRMKEKVRELVCETRLHLSDFIYPLFAIEGRAQKNAIASMPDIHQMSIDVLLKECEELQNLGIFHVLLFGIPDHKDTIGSAALKDSSIVAKATASIKKHFPEMIVSLDLCFCEYTDHGHCGILDKRLQSVDNDATLEILGKQAVILAEAGADIIAPSTMMDGMVMSIRKALDLANFSHIPIMSYSTKFASAYYGPFRDIAQSTPSFGDRKSYQESHANRREAIRESLEDEREGADILMVKPALIYLDIVREIRERTLLPLAVYNVSGEYAMLKLAGKAGLIDYKSAMLETLTSFKRAGADIIISYHTKELAKILQGETYYGKSI</sequence>
<evidence type="ECO:0000256" key="3">
    <source>
        <dbReference type="ARBA" id="ARBA00012053"/>
    </source>
</evidence>
<evidence type="ECO:0000256" key="14">
    <source>
        <dbReference type="RuleBase" id="RU004161"/>
    </source>
</evidence>
<feature type="binding site" evidence="11">
    <location>
        <position position="119"/>
    </location>
    <ligand>
        <name>Zn(2+)</name>
        <dbReference type="ChEBI" id="CHEBI:29105"/>
        <note>catalytic</note>
    </ligand>
</feature>
<dbReference type="Gene3D" id="3.20.20.70">
    <property type="entry name" value="Aldolase class I"/>
    <property type="match status" value="1"/>
</dbReference>
<dbReference type="CDD" id="cd00384">
    <property type="entry name" value="ALAD_PBGS"/>
    <property type="match status" value="1"/>
</dbReference>
<evidence type="ECO:0000256" key="7">
    <source>
        <dbReference type="ARBA" id="ARBA00023244"/>
    </source>
</evidence>
<dbReference type="RefSeq" id="WP_013023254.1">
    <property type="nucleotide sequence ID" value="NC_013949.1"/>
</dbReference>
<keyword evidence="6 13" id="KW-0456">Lyase</keyword>
<comment type="similarity">
    <text evidence="2 14">Belongs to the ALAD family.</text>
</comment>